<dbReference type="EMBL" id="VWMK01000034">
    <property type="protein sequence ID" value="KAA3757374.1"/>
    <property type="molecule type" value="Genomic_DNA"/>
</dbReference>
<protein>
    <submittedName>
        <fullName evidence="1">Gliding motility lipoprotein GldH</fullName>
    </submittedName>
</protein>
<dbReference type="NCBIfam" id="TIGR03511">
    <property type="entry name" value="GldH_lipo"/>
    <property type="match status" value="1"/>
</dbReference>
<organism evidence="1 2">
    <name type="scientific">Bacteroides salyersiae</name>
    <dbReference type="NCBI Taxonomy" id="291644"/>
    <lineage>
        <taxon>Bacteria</taxon>
        <taxon>Pseudomonadati</taxon>
        <taxon>Bacteroidota</taxon>
        <taxon>Bacteroidia</taxon>
        <taxon>Bacteroidales</taxon>
        <taxon>Bacteroidaceae</taxon>
        <taxon>Bacteroides</taxon>
    </lineage>
</organism>
<dbReference type="Pfam" id="PF14109">
    <property type="entry name" value="GldH_lipo"/>
    <property type="match status" value="1"/>
</dbReference>
<dbReference type="Proteomes" id="UP000422221">
    <property type="component" value="Unassembled WGS sequence"/>
</dbReference>
<keyword evidence="1" id="KW-0449">Lipoprotein</keyword>
<proteinExistence type="predicted"/>
<sequence>MKPLHRNNIWLLFLTVVLLATACDKKTVYHSYHAIPTEGWKKSDTLFFDIPVKDSLTQFNLAAEIRNKSNYVYRNLYLVISHNLEDSTVWKTDTLLLILADKEGKWNGTGWGSLFQSELPIGTIAIQHPGNYTLKIIHGMQDEILKGINDIGIKIDGRREN</sequence>
<dbReference type="InterPro" id="IPR020018">
    <property type="entry name" value="Motility-assoc_lipoprot_GldH"/>
</dbReference>
<dbReference type="AlphaFoldDB" id="A0A7J4XCL5"/>
<evidence type="ECO:0000313" key="1">
    <source>
        <dbReference type="EMBL" id="KAA3757374.1"/>
    </source>
</evidence>
<dbReference type="RefSeq" id="WP_044093881.1">
    <property type="nucleotide sequence ID" value="NZ_CP081899.1"/>
</dbReference>
<accession>A0A7J4XCL5</accession>
<evidence type="ECO:0000313" key="2">
    <source>
        <dbReference type="Proteomes" id="UP000422221"/>
    </source>
</evidence>
<comment type="caution">
    <text evidence="1">The sequence shown here is derived from an EMBL/GenBank/DDBJ whole genome shotgun (WGS) entry which is preliminary data.</text>
</comment>
<name>A0A7J4XCL5_9BACE</name>
<dbReference type="PROSITE" id="PS51257">
    <property type="entry name" value="PROKAR_LIPOPROTEIN"/>
    <property type="match status" value="1"/>
</dbReference>
<gene>
    <name evidence="1" type="primary">gldH</name>
    <name evidence="1" type="ORF">F3F73_22275</name>
</gene>
<reference evidence="1 2" key="1">
    <citation type="journal article" date="2019" name="Nat. Med.">
        <title>A library of human gut bacterial isolates paired with longitudinal multiomics data enables mechanistic microbiome research.</title>
        <authorList>
            <person name="Poyet M."/>
            <person name="Groussin M."/>
            <person name="Gibbons S.M."/>
            <person name="Avila-Pacheco J."/>
            <person name="Jiang X."/>
            <person name="Kearney S.M."/>
            <person name="Perrotta A.R."/>
            <person name="Berdy B."/>
            <person name="Zhao S."/>
            <person name="Lieberman T.D."/>
            <person name="Swanson P.K."/>
            <person name="Smith M."/>
            <person name="Roesemann S."/>
            <person name="Alexander J.E."/>
            <person name="Rich S.A."/>
            <person name="Livny J."/>
            <person name="Vlamakis H."/>
            <person name="Clish C."/>
            <person name="Bullock K."/>
            <person name="Deik A."/>
            <person name="Scott J."/>
            <person name="Pierce K.A."/>
            <person name="Xavier R.J."/>
            <person name="Alm E.J."/>
        </authorList>
    </citation>
    <scope>NUCLEOTIDE SEQUENCE [LARGE SCALE GENOMIC DNA]</scope>
    <source>
        <strain evidence="1 2">BIOML-A10</strain>
    </source>
</reference>